<dbReference type="SUPFAM" id="SSF55608">
    <property type="entry name" value="Homing endonucleases"/>
    <property type="match status" value="1"/>
</dbReference>
<accession>A0A2M7Q8Z5</accession>
<name>A0A2M7Q8Z5_9BACT</name>
<organism evidence="2 3">
    <name type="scientific">Candidatus Wolfebacteria bacterium CG_4_10_14_0_8_um_filter_37_11</name>
    <dbReference type="NCBI Taxonomy" id="1975062"/>
    <lineage>
        <taxon>Bacteria</taxon>
        <taxon>Candidatus Wolfeibacteriota</taxon>
    </lineage>
</organism>
<dbReference type="EMBL" id="PFKZ01000047">
    <property type="protein sequence ID" value="PIY59550.1"/>
    <property type="molecule type" value="Genomic_DNA"/>
</dbReference>
<protein>
    <recommendedName>
        <fullName evidence="1">Homing endonuclease LAGLIDADG domain-containing protein</fullName>
    </recommendedName>
</protein>
<evidence type="ECO:0000313" key="3">
    <source>
        <dbReference type="Proteomes" id="UP000230363"/>
    </source>
</evidence>
<dbReference type="InterPro" id="IPR027434">
    <property type="entry name" value="Homing_endonucl"/>
</dbReference>
<sequence>MEISNEYIRGLVEGEGSFTFSTTRKKVDGTRYKLPAFVISLHIRDKHLLQMIRDKLGLKSKIYYKIPMVNIQNAKTGVKYLSESKPFL</sequence>
<dbReference type="Gene3D" id="3.10.28.10">
    <property type="entry name" value="Homing endonucleases"/>
    <property type="match status" value="1"/>
</dbReference>
<evidence type="ECO:0000313" key="2">
    <source>
        <dbReference type="EMBL" id="PIY59550.1"/>
    </source>
</evidence>
<dbReference type="Pfam" id="PF00961">
    <property type="entry name" value="LAGLIDADG_1"/>
    <property type="match status" value="1"/>
</dbReference>
<gene>
    <name evidence="2" type="ORF">COY96_01215</name>
</gene>
<feature type="domain" description="Homing endonuclease LAGLIDADG" evidence="1">
    <location>
        <begin position="9"/>
        <end position="68"/>
    </location>
</feature>
<comment type="caution">
    <text evidence="2">The sequence shown here is derived from an EMBL/GenBank/DDBJ whole genome shotgun (WGS) entry which is preliminary data.</text>
</comment>
<dbReference type="InterPro" id="IPR004860">
    <property type="entry name" value="LAGLIDADG_dom"/>
</dbReference>
<reference evidence="3" key="1">
    <citation type="submission" date="2017-09" db="EMBL/GenBank/DDBJ databases">
        <title>Depth-based differentiation of microbial function through sediment-hosted aquifers and enrichment of novel symbionts in the deep terrestrial subsurface.</title>
        <authorList>
            <person name="Probst A.J."/>
            <person name="Ladd B."/>
            <person name="Jarett J.K."/>
            <person name="Geller-Mcgrath D.E."/>
            <person name="Sieber C.M.K."/>
            <person name="Emerson J.B."/>
            <person name="Anantharaman K."/>
            <person name="Thomas B.C."/>
            <person name="Malmstrom R."/>
            <person name="Stieglmeier M."/>
            <person name="Klingl A."/>
            <person name="Woyke T."/>
            <person name="Ryan C.M."/>
            <person name="Banfield J.F."/>
        </authorList>
    </citation>
    <scope>NUCLEOTIDE SEQUENCE [LARGE SCALE GENOMIC DNA]</scope>
</reference>
<dbReference type="GO" id="GO:0004519">
    <property type="term" value="F:endonuclease activity"/>
    <property type="evidence" value="ECO:0007669"/>
    <property type="project" value="InterPro"/>
</dbReference>
<evidence type="ECO:0000259" key="1">
    <source>
        <dbReference type="Pfam" id="PF00961"/>
    </source>
</evidence>
<proteinExistence type="predicted"/>
<dbReference type="Proteomes" id="UP000230363">
    <property type="component" value="Unassembled WGS sequence"/>
</dbReference>
<dbReference type="AlphaFoldDB" id="A0A2M7Q8Z5"/>